<dbReference type="PANTHER" id="PTHR42847">
    <property type="entry name" value="ALKANESULFONATE MONOOXYGENASE"/>
    <property type="match status" value="1"/>
</dbReference>
<evidence type="ECO:0000259" key="5">
    <source>
        <dbReference type="Pfam" id="PF00296"/>
    </source>
</evidence>
<evidence type="ECO:0000256" key="4">
    <source>
        <dbReference type="ARBA" id="ARBA00023033"/>
    </source>
</evidence>
<evidence type="ECO:0000256" key="2">
    <source>
        <dbReference type="ARBA" id="ARBA00022643"/>
    </source>
</evidence>
<keyword evidence="7" id="KW-1185">Reference proteome</keyword>
<name>A0A136PU84_9ACTN</name>
<dbReference type="Pfam" id="PF00296">
    <property type="entry name" value="Bac_luciferase"/>
    <property type="match status" value="1"/>
</dbReference>
<comment type="caution">
    <text evidence="6">The sequence shown here is derived from an EMBL/GenBank/DDBJ whole genome shotgun (WGS) entry which is preliminary data.</text>
</comment>
<evidence type="ECO:0000313" key="7">
    <source>
        <dbReference type="Proteomes" id="UP000070620"/>
    </source>
</evidence>
<feature type="domain" description="Luciferase-like" evidence="5">
    <location>
        <begin position="21"/>
        <end position="187"/>
    </location>
</feature>
<accession>A0A136PU84</accession>
<keyword evidence="1" id="KW-0285">Flavoprotein</keyword>
<keyword evidence="3" id="KW-0560">Oxidoreductase</keyword>
<dbReference type="PANTHER" id="PTHR42847:SF4">
    <property type="entry name" value="ALKANESULFONATE MONOOXYGENASE-RELATED"/>
    <property type="match status" value="1"/>
</dbReference>
<evidence type="ECO:0000313" key="6">
    <source>
        <dbReference type="EMBL" id="KXK62060.1"/>
    </source>
</evidence>
<dbReference type="InterPro" id="IPR036661">
    <property type="entry name" value="Luciferase-like_sf"/>
</dbReference>
<protein>
    <recommendedName>
        <fullName evidence="5">Luciferase-like domain-containing protein</fullName>
    </recommendedName>
</protein>
<dbReference type="InterPro" id="IPR050172">
    <property type="entry name" value="SsuD_RutA_monooxygenase"/>
</dbReference>
<dbReference type="Proteomes" id="UP000070620">
    <property type="component" value="Unassembled WGS sequence"/>
</dbReference>
<dbReference type="RefSeq" id="WP_083978383.1">
    <property type="nucleotide sequence ID" value="NZ_JBIUBN010000010.1"/>
</dbReference>
<reference evidence="6 7" key="1">
    <citation type="submission" date="2016-01" db="EMBL/GenBank/DDBJ databases">
        <title>Whole genome sequence and analysis of Micromonospora rosaria DSM 803, which can produce antibacterial substance rosamicin.</title>
        <authorList>
            <person name="Yang H."/>
            <person name="He X."/>
            <person name="Zhu D."/>
        </authorList>
    </citation>
    <scope>NUCLEOTIDE SEQUENCE [LARGE SCALE GENOMIC DNA]</scope>
    <source>
        <strain evidence="6 7">DSM 803</strain>
    </source>
</reference>
<keyword evidence="2" id="KW-0288">FMN</keyword>
<dbReference type="SUPFAM" id="SSF51679">
    <property type="entry name" value="Bacterial luciferase-like"/>
    <property type="match status" value="1"/>
</dbReference>
<keyword evidence="4" id="KW-0503">Monooxygenase</keyword>
<dbReference type="Gene3D" id="3.20.20.30">
    <property type="entry name" value="Luciferase-like domain"/>
    <property type="match status" value="1"/>
</dbReference>
<dbReference type="InterPro" id="IPR011251">
    <property type="entry name" value="Luciferase-like_dom"/>
</dbReference>
<evidence type="ECO:0000256" key="3">
    <source>
        <dbReference type="ARBA" id="ARBA00023002"/>
    </source>
</evidence>
<evidence type="ECO:0000256" key="1">
    <source>
        <dbReference type="ARBA" id="ARBA00022630"/>
    </source>
</evidence>
<organism evidence="6 7">
    <name type="scientific">Micromonospora rosaria</name>
    <dbReference type="NCBI Taxonomy" id="47874"/>
    <lineage>
        <taxon>Bacteria</taxon>
        <taxon>Bacillati</taxon>
        <taxon>Actinomycetota</taxon>
        <taxon>Actinomycetes</taxon>
        <taxon>Micromonosporales</taxon>
        <taxon>Micromonosporaceae</taxon>
        <taxon>Micromonospora</taxon>
    </lineage>
</organism>
<dbReference type="EMBL" id="LRQV01000027">
    <property type="protein sequence ID" value="KXK62060.1"/>
    <property type="molecule type" value="Genomic_DNA"/>
</dbReference>
<proteinExistence type="predicted"/>
<sequence>MSESQASPPLRYAISVPPHGDYGDPRFLVTLAREAEEAGWDGFFLWDHLAFMRGFEGPIVDPWISLAAIATATTRIRFGPMVTPLARRRPWKVARETVTLDHLSQGRLILGVGLGYPRDSEFEDFGEDGDERVRAEKLDEALDVIEGLWSGKPFSYTGRHFQIRDCTFLPRPVQEPRIPIWVGGYWPNRPPFRRAARWDGVLPGRLSLERRRTWTPTMIPVDQYREIASFVTDRRTQDGPFDFAIGGYTDGDGGPADRERVRTYAEAGLTWWVENLHGFRGDLAQMRRRVALGPPRP</sequence>
<dbReference type="GO" id="GO:0046306">
    <property type="term" value="P:alkanesulfonate catabolic process"/>
    <property type="evidence" value="ECO:0007669"/>
    <property type="project" value="TreeGrafter"/>
</dbReference>
<gene>
    <name evidence="6" type="ORF">AWW66_10460</name>
</gene>
<dbReference type="GO" id="GO:0008726">
    <property type="term" value="F:alkanesulfonate monooxygenase activity"/>
    <property type="evidence" value="ECO:0007669"/>
    <property type="project" value="TreeGrafter"/>
</dbReference>
<dbReference type="AlphaFoldDB" id="A0A136PU84"/>